<sequence>MQDLTIYAILIAGRDILRVTRGYKKGVMNMMKRGLAFLVAGIMLLASPVSVLADREDAKLEKPYVSLGADLNAQERATVLELLGVTEDDLKNYTVATITNQDEHDYLDAYLDKSVIGSRALSSVLVEGKTDGNGIKVTTHNISYCTTGMYQNALVTAGIKDADIVVAGPFKISGTAALVGAIKSYENMTGEKVEQENVDTATNELVITGKLAENVGDSEKAEQLVGAVKEKVVEAQNLSEDEIGDVVDQAANEMEIKLSDEDRQAIVDLMEKIKGLDLDVDSLKEQAKDLYGKIEDLGLKLDINQEKVQGFFDKIIQFFKDLFS</sequence>
<keyword evidence="1" id="KW-0175">Coiled coil</keyword>
<dbReference type="Proteomes" id="UP001600943">
    <property type="component" value="Unassembled WGS sequence"/>
</dbReference>
<evidence type="ECO:0000313" key="3">
    <source>
        <dbReference type="Proteomes" id="UP001600943"/>
    </source>
</evidence>
<evidence type="ECO:0000313" key="2">
    <source>
        <dbReference type="EMBL" id="GAA6411835.1"/>
    </source>
</evidence>
<gene>
    <name evidence="2" type="ORF">K040078D81_59520</name>
</gene>
<evidence type="ECO:0000256" key="1">
    <source>
        <dbReference type="SAM" id="Coils"/>
    </source>
</evidence>
<comment type="caution">
    <text evidence="2">The sequence shown here is derived from an EMBL/GenBank/DDBJ whole genome shotgun (WGS) entry which is preliminary data.</text>
</comment>
<feature type="coiled-coil region" evidence="1">
    <location>
        <begin position="266"/>
        <end position="300"/>
    </location>
</feature>
<name>A0ABQ0BK51_9FIRM</name>
<protein>
    <submittedName>
        <fullName evidence="2">DUF1002 domain-containing protein</fullName>
    </submittedName>
</protein>
<reference evidence="2 3" key="1">
    <citation type="submission" date="2024-04" db="EMBL/GenBank/DDBJ databases">
        <title>Defined microbial consortia suppress multidrug-resistant proinflammatory Enterobacteriaceae via ecological control.</title>
        <authorList>
            <person name="Furuichi M."/>
            <person name="Kawaguchi T."/>
            <person name="Pust M."/>
            <person name="Yasuma K."/>
            <person name="Plichta D."/>
            <person name="Hasegawa N."/>
            <person name="Ohya T."/>
            <person name="Bhattarai S."/>
            <person name="Sasajima S."/>
            <person name="Aoto Y."/>
            <person name="Tuganbaev T."/>
            <person name="Yaginuma M."/>
            <person name="Ueda M."/>
            <person name="Okahashi N."/>
            <person name="Amafuji K."/>
            <person name="Kiridooshi Y."/>
            <person name="Sugita K."/>
            <person name="Strazar M."/>
            <person name="Skelly A."/>
            <person name="Suda W."/>
            <person name="Hattori M."/>
            <person name="Nakamoto N."/>
            <person name="Caballero S."/>
            <person name="Norman J."/>
            <person name="Olle B."/>
            <person name="Tanoue T."/>
            <person name="Arita M."/>
            <person name="Bucci V."/>
            <person name="Atarashi K."/>
            <person name="Xavier R."/>
            <person name="Honda K."/>
        </authorList>
    </citation>
    <scope>NUCLEOTIDE SEQUENCE [LARGE SCALE GENOMIC DNA]</scope>
    <source>
        <strain evidence="3">k04-0078-D8-1</strain>
    </source>
</reference>
<dbReference type="Pfam" id="PF06207">
    <property type="entry name" value="DUF1002"/>
    <property type="match status" value="1"/>
</dbReference>
<proteinExistence type="predicted"/>
<dbReference type="RefSeq" id="WP_095174472.1">
    <property type="nucleotide sequence ID" value="NZ_BAABYW010000002.1"/>
</dbReference>
<organism evidence="2 3">
    <name type="scientific">Blautia hominis</name>
    <dbReference type="NCBI Taxonomy" id="2025493"/>
    <lineage>
        <taxon>Bacteria</taxon>
        <taxon>Bacillati</taxon>
        <taxon>Bacillota</taxon>
        <taxon>Clostridia</taxon>
        <taxon>Lachnospirales</taxon>
        <taxon>Lachnospiraceae</taxon>
        <taxon>Blautia</taxon>
    </lineage>
</organism>
<dbReference type="InterPro" id="IPR009343">
    <property type="entry name" value="DUF1002"/>
</dbReference>
<keyword evidence="3" id="KW-1185">Reference proteome</keyword>
<accession>A0ABQ0BK51</accession>
<dbReference type="EMBL" id="BAABYW010000002">
    <property type="protein sequence ID" value="GAA6411835.1"/>
    <property type="molecule type" value="Genomic_DNA"/>
</dbReference>